<dbReference type="Proteomes" id="UP000250321">
    <property type="component" value="Unassembled WGS sequence"/>
</dbReference>
<proteinExistence type="predicted"/>
<evidence type="ECO:0000313" key="2">
    <source>
        <dbReference type="Proteomes" id="UP000250321"/>
    </source>
</evidence>
<sequence length="78" mass="8726">MVTVREFTELLWPNGHDHFCNTILTMMRQLDELKDVIEMMILDSYGLGEKSDSIVDAATGNEVQCTSIRGGGRAHCSH</sequence>
<keyword evidence="2" id="KW-1185">Reference proteome</keyword>
<protein>
    <submittedName>
        <fullName evidence="1">Putative 2-oxoglutarate-dependent dioxygenase AOP1</fullName>
    </submittedName>
</protein>
<dbReference type="EMBL" id="PJQY01003504">
    <property type="protein sequence ID" value="PQM36911.1"/>
    <property type="molecule type" value="Genomic_DNA"/>
</dbReference>
<comment type="caution">
    <text evidence="1">The sequence shown here is derived from an EMBL/GenBank/DDBJ whole genome shotgun (WGS) entry which is preliminary data.</text>
</comment>
<dbReference type="OrthoDB" id="288590at2759"/>
<reference evidence="1 2" key="1">
    <citation type="submission" date="2018-02" db="EMBL/GenBank/DDBJ databases">
        <title>Draft genome of wild Prunus yedoensis var. nudiflora.</title>
        <authorList>
            <person name="Baek S."/>
            <person name="Kim J.-H."/>
            <person name="Choi K."/>
            <person name="Kim G.-B."/>
            <person name="Cho A."/>
            <person name="Jang H."/>
            <person name="Shin C.-H."/>
            <person name="Yu H.-J."/>
            <person name="Mun J.-H."/>
        </authorList>
    </citation>
    <scope>NUCLEOTIDE SEQUENCE [LARGE SCALE GENOMIC DNA]</scope>
    <source>
        <strain evidence="2">cv. Jeju island</strain>
        <tissue evidence="1">Leaf</tissue>
    </source>
</reference>
<dbReference type="GO" id="GO:0051213">
    <property type="term" value="F:dioxygenase activity"/>
    <property type="evidence" value="ECO:0007669"/>
    <property type="project" value="UniProtKB-KW"/>
</dbReference>
<keyword evidence="1" id="KW-0223">Dioxygenase</keyword>
<organism evidence="1 2">
    <name type="scientific">Prunus yedoensis var. nudiflora</name>
    <dbReference type="NCBI Taxonomy" id="2094558"/>
    <lineage>
        <taxon>Eukaryota</taxon>
        <taxon>Viridiplantae</taxon>
        <taxon>Streptophyta</taxon>
        <taxon>Embryophyta</taxon>
        <taxon>Tracheophyta</taxon>
        <taxon>Spermatophyta</taxon>
        <taxon>Magnoliopsida</taxon>
        <taxon>eudicotyledons</taxon>
        <taxon>Gunneridae</taxon>
        <taxon>Pentapetalae</taxon>
        <taxon>rosids</taxon>
        <taxon>fabids</taxon>
        <taxon>Rosales</taxon>
        <taxon>Rosaceae</taxon>
        <taxon>Amygdaloideae</taxon>
        <taxon>Amygdaleae</taxon>
        <taxon>Prunus</taxon>
    </lineage>
</organism>
<keyword evidence="1" id="KW-0560">Oxidoreductase</keyword>
<dbReference type="AlphaFoldDB" id="A0A314UHY0"/>
<name>A0A314UHY0_PRUYE</name>
<evidence type="ECO:0000313" key="1">
    <source>
        <dbReference type="EMBL" id="PQM36911.1"/>
    </source>
</evidence>
<gene>
    <name evidence="1" type="ORF">Pyn_13177</name>
</gene>
<accession>A0A314UHY0</accession>